<keyword evidence="3" id="KW-1185">Reference proteome</keyword>
<dbReference type="AlphaFoldDB" id="A0A7J6WXI0"/>
<evidence type="ECO:0000313" key="3">
    <source>
        <dbReference type="Proteomes" id="UP000554482"/>
    </source>
</evidence>
<sequence length="59" mass="6880">MGFMGFKYKKEKESLSLPFHEGVTDILPLLERRKTIQSWREPDPIGQPNEHLGLNQLDN</sequence>
<protein>
    <submittedName>
        <fullName evidence="2">Uncharacterized protein</fullName>
    </submittedName>
</protein>
<gene>
    <name evidence="2" type="ORF">FRX31_008649</name>
</gene>
<organism evidence="2 3">
    <name type="scientific">Thalictrum thalictroides</name>
    <name type="common">Rue-anemone</name>
    <name type="synonym">Anemone thalictroides</name>
    <dbReference type="NCBI Taxonomy" id="46969"/>
    <lineage>
        <taxon>Eukaryota</taxon>
        <taxon>Viridiplantae</taxon>
        <taxon>Streptophyta</taxon>
        <taxon>Embryophyta</taxon>
        <taxon>Tracheophyta</taxon>
        <taxon>Spermatophyta</taxon>
        <taxon>Magnoliopsida</taxon>
        <taxon>Ranunculales</taxon>
        <taxon>Ranunculaceae</taxon>
        <taxon>Thalictroideae</taxon>
        <taxon>Thalictrum</taxon>
    </lineage>
</organism>
<comment type="caution">
    <text evidence="2">The sequence shown here is derived from an EMBL/GenBank/DDBJ whole genome shotgun (WGS) entry which is preliminary data.</text>
</comment>
<reference evidence="2 3" key="1">
    <citation type="submission" date="2020-06" db="EMBL/GenBank/DDBJ databases">
        <title>Transcriptomic and genomic resources for Thalictrum thalictroides and T. hernandezii: Facilitating candidate gene discovery in an emerging model plant lineage.</title>
        <authorList>
            <person name="Arias T."/>
            <person name="Riano-Pachon D.M."/>
            <person name="Di Stilio V.S."/>
        </authorList>
    </citation>
    <scope>NUCLEOTIDE SEQUENCE [LARGE SCALE GENOMIC DNA]</scope>
    <source>
        <strain evidence="3">cv. WT478/WT964</strain>
        <tissue evidence="2">Leaves</tissue>
    </source>
</reference>
<dbReference type="Proteomes" id="UP000554482">
    <property type="component" value="Unassembled WGS sequence"/>
</dbReference>
<evidence type="ECO:0000256" key="1">
    <source>
        <dbReference type="SAM" id="MobiDB-lite"/>
    </source>
</evidence>
<accession>A0A7J6WXI0</accession>
<feature type="region of interest" description="Disordered" evidence="1">
    <location>
        <begin position="39"/>
        <end position="59"/>
    </location>
</feature>
<dbReference type="EMBL" id="JABWDY010008987">
    <property type="protein sequence ID" value="KAF5201763.1"/>
    <property type="molecule type" value="Genomic_DNA"/>
</dbReference>
<name>A0A7J6WXI0_THATH</name>
<evidence type="ECO:0000313" key="2">
    <source>
        <dbReference type="EMBL" id="KAF5201763.1"/>
    </source>
</evidence>
<proteinExistence type="predicted"/>